<keyword evidence="8" id="KW-1185">Reference proteome</keyword>
<dbReference type="InterPro" id="IPR005112">
    <property type="entry name" value="dDENN_dom"/>
</dbReference>
<dbReference type="GO" id="GO:0032483">
    <property type="term" value="P:regulation of Rab protein signal transduction"/>
    <property type="evidence" value="ECO:0007669"/>
    <property type="project" value="TreeGrafter"/>
</dbReference>
<dbReference type="GO" id="GO:0031410">
    <property type="term" value="C:cytoplasmic vesicle"/>
    <property type="evidence" value="ECO:0007669"/>
    <property type="project" value="TreeGrafter"/>
</dbReference>
<feature type="domain" description="Phorbol-ester/DAG-type" evidence="5">
    <location>
        <begin position="819"/>
        <end position="869"/>
    </location>
</feature>
<dbReference type="PROSITE" id="PS50081">
    <property type="entry name" value="ZF_DAG_PE_2"/>
    <property type="match status" value="1"/>
</dbReference>
<sequence length="1063" mass="119126">MAGLADFFFVVGLGEENIDFSPFSENLTLSNCSSGKELNRNPTISAESKSQSATEPPSAYQKSRQISSIKDNLNHGDQKDLAVPTPQLMVLNREHLKPHLKFGAQTTFEDALTSFMSNRDSFLSALEPPAASGRRIEEVEGNDQVSPIRSKSSIRKRSYLGRATSLNRNSTIRGSSVSRSSTIRKRDSIRELKRISSYNAVTPAPEPLILPPGTHPLKRKFAPALLSRWPSGDQEAFYSPRESFPDYFVFPDDIQIKLADSRPRSTWHSFTLTDEKGDRIHGTCVIIWIPLGVSKAEELEYRCSQWRQAHMSHEEREMAESFTSKLAAERTNLSALLTKLPSTEAESQEREDLEDLISQCEERINLFSELLGPIRIGACAKVEGLTEGSEGVWIPRAYGLLGREGSLQTLWREYLRALCAPMLHGEISRIPFLQSIGQCLPIERFVVNILGEISSPTPGTQIEIIVRDLKLYATKNSINEYPDWRDVDIYPIFRALSIKSIVTLFESALAEARIIFLSTFPAMLHAAARTLVHLLYPLIWRGVYIPVLPSRLLSCLEAPCSYIIGIDRRYTRFEPPEEDFVLCDLDSDSVICSQAPPSLPPSIKGKLTHLLNLGAPLHIQCGVPTGPPAYIRETYPTDTFWGDRSVISKHREDSLVGKLVATNSSTYHDFSGLSHCPPIFNAYTCVKEEASLSSRPGTSARNNSSPLYRLAPLTSVSNGNFSISNFPSASRNFSTSNLCDTQSRNRSFSLNRRNSNISRRHTPVKSIGSVSDKASTFHYAPTISGQSISFAPSTIFNFDSFASAQPVAEETEITKLREGHCLRMKHGDLEFFSRTCDYCDDMCEDGMFECQDCSLLVHGRCLEHIYLPCTGSFSPDHIRVAFLRTFATLFRNYRRCLDPVPPACPKSKDDPIYTFRTEAFLRSNSSSKENNDYLSMLMQTQAFSEFIHDRCRKPPDESEILFFDEVIAAKKNREKLSLFAKSEIKFLSNLKLGRVSKTVRAIPPNRENYEISPNHIGRIPQILTPHFALPPRTSATKATEGCANRVKRKAVLSVFSPTLTTLK</sequence>
<reference evidence="7 8" key="1">
    <citation type="submission" date="2016-04" db="EMBL/GenBank/DDBJ databases">
        <title>Evolutionary innovation and constraint leading to complex multicellularity in the Ascomycota.</title>
        <authorList>
            <person name="Cisse O."/>
            <person name="Nguyen A."/>
            <person name="Hewitt D.A."/>
            <person name="Jedd G."/>
            <person name="Stajich J.E."/>
        </authorList>
    </citation>
    <scope>NUCLEOTIDE SEQUENCE [LARGE SCALE GENOMIC DNA]</scope>
    <source>
        <strain evidence="7 8">DAH-3</strain>
    </source>
</reference>
<dbReference type="SMART" id="SM00801">
    <property type="entry name" value="dDENN"/>
    <property type="match status" value="1"/>
</dbReference>
<dbReference type="InterPro" id="IPR002219">
    <property type="entry name" value="PKC_DAG/PE"/>
</dbReference>
<organism evidence="7 8">
    <name type="scientific">Neolecta irregularis (strain DAH-3)</name>
    <dbReference type="NCBI Taxonomy" id="1198029"/>
    <lineage>
        <taxon>Eukaryota</taxon>
        <taxon>Fungi</taxon>
        <taxon>Dikarya</taxon>
        <taxon>Ascomycota</taxon>
        <taxon>Taphrinomycotina</taxon>
        <taxon>Neolectales</taxon>
        <taxon>Neolectaceae</taxon>
        <taxon>Neolecta</taxon>
    </lineage>
</organism>
<keyword evidence="2" id="KW-0862">Zinc</keyword>
<dbReference type="SUPFAM" id="SSF57889">
    <property type="entry name" value="Cysteine-rich domain"/>
    <property type="match status" value="1"/>
</dbReference>
<dbReference type="Pfam" id="PF03455">
    <property type="entry name" value="dDENN"/>
    <property type="match status" value="1"/>
</dbReference>
<evidence type="ECO:0000256" key="4">
    <source>
        <dbReference type="SAM" id="MobiDB-lite"/>
    </source>
</evidence>
<evidence type="ECO:0000259" key="5">
    <source>
        <dbReference type="PROSITE" id="PS50081"/>
    </source>
</evidence>
<dbReference type="SMART" id="SM00800">
    <property type="entry name" value="uDENN"/>
    <property type="match status" value="1"/>
</dbReference>
<evidence type="ECO:0000313" key="8">
    <source>
        <dbReference type="Proteomes" id="UP000186594"/>
    </source>
</evidence>
<dbReference type="OrthoDB" id="6019893at2759"/>
<dbReference type="SMART" id="SM00799">
    <property type="entry name" value="DENN"/>
    <property type="match status" value="1"/>
</dbReference>
<dbReference type="InterPro" id="IPR005113">
    <property type="entry name" value="uDENN_dom"/>
</dbReference>
<evidence type="ECO:0000259" key="6">
    <source>
        <dbReference type="PROSITE" id="PS50211"/>
    </source>
</evidence>
<dbReference type="InterPro" id="IPR037516">
    <property type="entry name" value="Tripartite_DENN"/>
</dbReference>
<dbReference type="Pfam" id="PF03456">
    <property type="entry name" value="uDENN"/>
    <property type="match status" value="1"/>
</dbReference>
<dbReference type="GO" id="GO:0046872">
    <property type="term" value="F:metal ion binding"/>
    <property type="evidence" value="ECO:0007669"/>
    <property type="project" value="UniProtKB-KW"/>
</dbReference>
<dbReference type="PANTHER" id="PTHR12296">
    <property type="entry name" value="DENN DOMAIN-CONTAINING PROTEIN 4"/>
    <property type="match status" value="1"/>
</dbReference>
<keyword evidence="3" id="KW-0175">Coiled coil</keyword>
<dbReference type="EMBL" id="LXFE01002559">
    <property type="protein sequence ID" value="OLL22940.1"/>
    <property type="molecule type" value="Genomic_DNA"/>
</dbReference>
<feature type="region of interest" description="Disordered" evidence="4">
    <location>
        <begin position="34"/>
        <end position="64"/>
    </location>
</feature>
<dbReference type="Gene3D" id="3.40.50.11500">
    <property type="match status" value="1"/>
</dbReference>
<dbReference type="OMA" id="RCEEWRK"/>
<feature type="domain" description="UDENN" evidence="6">
    <location>
        <begin position="207"/>
        <end position="958"/>
    </location>
</feature>
<evidence type="ECO:0000256" key="2">
    <source>
        <dbReference type="ARBA" id="ARBA00022833"/>
    </source>
</evidence>
<dbReference type="InterPro" id="IPR043153">
    <property type="entry name" value="DENN_C"/>
</dbReference>
<dbReference type="InterPro" id="IPR051696">
    <property type="entry name" value="DENN_Domain_GEFs"/>
</dbReference>
<dbReference type="InterPro" id="IPR001194">
    <property type="entry name" value="cDENN_dom"/>
</dbReference>
<dbReference type="STRING" id="1198029.A0A1U7LJV7"/>
<keyword evidence="1" id="KW-0479">Metal-binding</keyword>
<evidence type="ECO:0000313" key="7">
    <source>
        <dbReference type="EMBL" id="OLL22940.1"/>
    </source>
</evidence>
<dbReference type="CDD" id="cd00029">
    <property type="entry name" value="C1"/>
    <property type="match status" value="1"/>
</dbReference>
<comment type="caution">
    <text evidence="7">The sequence shown here is derived from an EMBL/GenBank/DDBJ whole genome shotgun (WGS) entry which is preliminary data.</text>
</comment>
<dbReference type="PANTHER" id="PTHR12296:SF21">
    <property type="entry name" value="DENN DOMAIN-CONTAINING PROTEIN 3"/>
    <property type="match status" value="1"/>
</dbReference>
<feature type="coiled-coil region" evidence="3">
    <location>
        <begin position="343"/>
        <end position="370"/>
    </location>
</feature>
<dbReference type="AlphaFoldDB" id="A0A1U7LJV7"/>
<protein>
    <submittedName>
        <fullName evidence="7">DENN domain-containing protein</fullName>
    </submittedName>
</protein>
<dbReference type="Pfam" id="PF02141">
    <property type="entry name" value="DENN"/>
    <property type="match status" value="1"/>
</dbReference>
<gene>
    <name evidence="7" type="ORF">NEOLI_003914</name>
</gene>
<proteinExistence type="predicted"/>
<dbReference type="PROSITE" id="PS50211">
    <property type="entry name" value="DENN"/>
    <property type="match status" value="1"/>
</dbReference>
<evidence type="ECO:0000256" key="1">
    <source>
        <dbReference type="ARBA" id="ARBA00022723"/>
    </source>
</evidence>
<name>A0A1U7LJV7_NEOID</name>
<dbReference type="Proteomes" id="UP000186594">
    <property type="component" value="Unassembled WGS sequence"/>
</dbReference>
<accession>A0A1U7LJV7</accession>
<evidence type="ECO:0000256" key="3">
    <source>
        <dbReference type="SAM" id="Coils"/>
    </source>
</evidence>
<dbReference type="InterPro" id="IPR046349">
    <property type="entry name" value="C1-like_sf"/>
</dbReference>